<feature type="transmembrane region" description="Helical" evidence="17">
    <location>
        <begin position="69"/>
        <end position="87"/>
    </location>
</feature>
<dbReference type="Pfam" id="PF00512">
    <property type="entry name" value="HisKA"/>
    <property type="match status" value="1"/>
</dbReference>
<evidence type="ECO:0000256" key="3">
    <source>
        <dbReference type="ARBA" id="ARBA00012438"/>
    </source>
</evidence>
<evidence type="ECO:0000256" key="9">
    <source>
        <dbReference type="ARBA" id="ARBA00022777"/>
    </source>
</evidence>
<feature type="transmembrane region" description="Helical" evidence="17">
    <location>
        <begin position="199"/>
        <end position="216"/>
    </location>
</feature>
<feature type="domain" description="PAC" evidence="21">
    <location>
        <begin position="507"/>
        <end position="562"/>
    </location>
</feature>
<feature type="transmembrane region" description="Helical" evidence="17">
    <location>
        <begin position="44"/>
        <end position="62"/>
    </location>
</feature>
<dbReference type="Gene3D" id="3.30.565.10">
    <property type="entry name" value="Histidine kinase-like ATPase, C-terminal domain"/>
    <property type="match status" value="1"/>
</dbReference>
<keyword evidence="6" id="KW-0808">Transferase</keyword>
<dbReference type="SUPFAM" id="SSF55874">
    <property type="entry name" value="ATPase domain of HSP90 chaperone/DNA topoisomerase II/histidine kinase"/>
    <property type="match status" value="1"/>
</dbReference>
<dbReference type="InterPro" id="IPR013767">
    <property type="entry name" value="PAS_fold"/>
</dbReference>
<dbReference type="CDD" id="cd17546">
    <property type="entry name" value="REC_hyHK_CKI1_RcsC-like"/>
    <property type="match status" value="1"/>
</dbReference>
<evidence type="ECO:0000256" key="5">
    <source>
        <dbReference type="ARBA" id="ARBA00022553"/>
    </source>
</evidence>
<evidence type="ECO:0000256" key="7">
    <source>
        <dbReference type="ARBA" id="ARBA00022692"/>
    </source>
</evidence>
<keyword evidence="13 17" id="KW-0472">Membrane</keyword>
<dbReference type="EC" id="2.7.13.3" evidence="3"/>
<evidence type="ECO:0000256" key="10">
    <source>
        <dbReference type="ARBA" id="ARBA00022840"/>
    </source>
</evidence>
<keyword evidence="12" id="KW-0902">Two-component regulatory system</keyword>
<dbReference type="InterPro" id="IPR001789">
    <property type="entry name" value="Sig_transdc_resp-reg_receiver"/>
</dbReference>
<dbReference type="PROSITE" id="PS50110">
    <property type="entry name" value="RESPONSE_REGULATORY"/>
    <property type="match status" value="1"/>
</dbReference>
<evidence type="ECO:0000256" key="1">
    <source>
        <dbReference type="ARBA" id="ARBA00000085"/>
    </source>
</evidence>
<feature type="domain" description="PAC" evidence="21">
    <location>
        <begin position="636"/>
        <end position="688"/>
    </location>
</feature>
<evidence type="ECO:0000259" key="19">
    <source>
        <dbReference type="PROSITE" id="PS50110"/>
    </source>
</evidence>
<feature type="domain" description="PAC" evidence="21">
    <location>
        <begin position="383"/>
        <end position="436"/>
    </location>
</feature>
<dbReference type="InterPro" id="IPR000700">
    <property type="entry name" value="PAS-assoc_C"/>
</dbReference>
<evidence type="ECO:0000256" key="12">
    <source>
        <dbReference type="ARBA" id="ARBA00023012"/>
    </source>
</evidence>
<gene>
    <name evidence="22" type="ORF">DVR09_14710</name>
</gene>
<feature type="transmembrane region" description="Helical" evidence="17">
    <location>
        <begin position="132"/>
        <end position="153"/>
    </location>
</feature>
<evidence type="ECO:0000256" key="8">
    <source>
        <dbReference type="ARBA" id="ARBA00022741"/>
    </source>
</evidence>
<keyword evidence="22" id="KW-0614">Plasmid</keyword>
<comment type="subcellular location">
    <subcellularLocation>
        <location evidence="2">Cell membrane</location>
        <topology evidence="2">Multi-pass membrane protein</topology>
    </subcellularLocation>
</comment>
<feature type="transmembrane region" description="Helical" evidence="17">
    <location>
        <begin position="93"/>
        <end position="112"/>
    </location>
</feature>
<dbReference type="Gene3D" id="3.40.50.2300">
    <property type="match status" value="1"/>
</dbReference>
<dbReference type="InterPro" id="IPR036641">
    <property type="entry name" value="HPT_dom_sf"/>
</dbReference>
<dbReference type="Pfam" id="PF00072">
    <property type="entry name" value="Response_reg"/>
    <property type="match status" value="1"/>
</dbReference>
<evidence type="ECO:0000259" key="20">
    <source>
        <dbReference type="PROSITE" id="PS50112"/>
    </source>
</evidence>
<dbReference type="InterPro" id="IPR011006">
    <property type="entry name" value="CheY-like_superfamily"/>
</dbReference>
<dbReference type="PROSITE" id="PS50112">
    <property type="entry name" value="PAS"/>
    <property type="match status" value="4"/>
</dbReference>
<dbReference type="SMART" id="SM00091">
    <property type="entry name" value="PAS"/>
    <property type="match status" value="4"/>
</dbReference>
<feature type="domain" description="Histidine kinase" evidence="18">
    <location>
        <begin position="836"/>
        <end position="1054"/>
    </location>
</feature>
<feature type="domain" description="Response regulatory" evidence="19">
    <location>
        <begin position="1078"/>
        <end position="1200"/>
    </location>
</feature>
<evidence type="ECO:0000256" key="13">
    <source>
        <dbReference type="ARBA" id="ARBA00023136"/>
    </source>
</evidence>
<keyword evidence="7 17" id="KW-0812">Transmembrane</keyword>
<dbReference type="Gene3D" id="3.30.450.20">
    <property type="entry name" value="PAS domain"/>
    <property type="match status" value="4"/>
</dbReference>
<dbReference type="Pfam" id="PF00989">
    <property type="entry name" value="PAS"/>
    <property type="match status" value="2"/>
</dbReference>
<dbReference type="GO" id="GO:0005524">
    <property type="term" value="F:ATP binding"/>
    <property type="evidence" value="ECO:0007669"/>
    <property type="project" value="UniProtKB-KW"/>
</dbReference>
<dbReference type="SUPFAM" id="SSF47226">
    <property type="entry name" value="Histidine-containing phosphotransfer domain, HPT domain"/>
    <property type="match status" value="1"/>
</dbReference>
<dbReference type="KEGG" id="err:DVR09_14710"/>
<organism evidence="22 23">
    <name type="scientific">Erythrobacter aureus</name>
    <dbReference type="NCBI Taxonomy" id="2182384"/>
    <lineage>
        <taxon>Bacteria</taxon>
        <taxon>Pseudomonadati</taxon>
        <taxon>Pseudomonadota</taxon>
        <taxon>Alphaproteobacteria</taxon>
        <taxon>Sphingomonadales</taxon>
        <taxon>Erythrobacteraceae</taxon>
        <taxon>Erythrobacter/Porphyrobacter group</taxon>
        <taxon>Erythrobacter</taxon>
    </lineage>
</organism>
<feature type="transmembrane region" description="Helical" evidence="17">
    <location>
        <begin position="277"/>
        <end position="298"/>
    </location>
</feature>
<keyword evidence="11 17" id="KW-1133">Transmembrane helix</keyword>
<sequence>MAQNERLDGNSIKTEASRTISSMMLLGAIYGILAYASISLSLDTGRLAAFWIGNGLVIGMLLDKPRPCQISVLTCCFLANIMANAAIGDEPTIAVILASANLIEMLIGIYVLEQVVVRTQTFQTLKEFAKMAAIGICAPLVPGLLAADALAMLTPVTFAIAYTQWLTAHCLAIPIIGSMVLICRNAVANGYRIDKKEALDWIATLVPLAISIPIIFVQTTYPFLFLAAPVTIFAAFRTGRIGTAFVVATYAVTAAIAALYNLGPIALTNGGAREEAIALQVFIASNLLIGLPVAVVLAGRRKTKADLRESRDFANAILNGIGDVVFKIDANWRFTYLNDRWHTLTGHCSKDMLGDTPFGRLLDPDNTVFMSTKRAIENGRPLTDTHILPIRTADGRIIQVEINLEAQWDAAGKFIGAIGSGTDVTEKLARSHALKESETRFRKLAEASPVGIFTADPNGNITYFNQAWLKSFKLKAEDMLGDGWKKSLAHGSELEGDPAFAGFEKPGDIRRRIFHFKDGEGEDFWCETVNSAEFDASGKISGFVGVAIDITEQRRALEKFRASEELFQTLANMAPAGIFRTAADGDCTYVNQSWKNQTGLEDGEWEGTGWTKALHPEDAERVARVWVESVENQVAGEEEFRWKWEDGTIIWSHVVFGPELDTNGNMTGMIGVVTDITDNKLAQLDIAEREAQLALLADNATDTVLRLSLDGICLYASPSARQIFGVDPHSLVGNQLITGFHPDDVEIVKSKFRELATGKRDRVRISFRSEHILHPGQYQWLEANCGAVLDAETGKASQIIASLRNIDETKRLEAALLQSKERAEAARDAKSAFLANMSHEIRTPMNGVIGFTELALAGPLEDDQRQHLEMIADSGRAMLTLLNDLLDFAKIEAGQMTVASEPTDITHKIRGALRIMEPVAKEKGLTLEMRVADDVPQWVQTDAMRIRQIILNLVGNALKFTDTGGVVIDVSTTDDKSAIEVDVIDTGIGIPEEQIDIVFDKFTQADSSIARRFGGTGLGLPICSQLASLLGGALTAKSSVGIGSTFSLTIPIIESRTSAETSPARPKSTASQKVSQCKVLVAEDNYINQRLTLEMLKRAGFEAELAEDGAQAVSMIAERHGTPEAFDIVLMDMQMPNLDGLQATAKIRAAGITSDTLPIIAVTANAYQEDIDACIAAGMQAHLSKPIALDKLEAELSIWTRSKECGLAGIEVDPHLNALYANRKSDILRQVDSAIRAGKLDGATLEELTSNLHQLAGVAAMFGEEDIGAKSRAFEKKLNDAPADALEHLEKIREMLAA</sequence>
<evidence type="ECO:0000256" key="14">
    <source>
        <dbReference type="ARBA" id="ARBA00064003"/>
    </source>
</evidence>
<dbReference type="CDD" id="cd00130">
    <property type="entry name" value="PAS"/>
    <property type="match status" value="4"/>
</dbReference>
<feature type="modified residue" description="4-aspartylphosphate" evidence="16">
    <location>
        <position position="1132"/>
    </location>
</feature>
<feature type="domain" description="PAS" evidence="20">
    <location>
        <begin position="310"/>
        <end position="366"/>
    </location>
</feature>
<dbReference type="RefSeq" id="WP_115418021.1">
    <property type="nucleotide sequence ID" value="NZ_CP031358.1"/>
</dbReference>
<evidence type="ECO:0000259" key="21">
    <source>
        <dbReference type="PROSITE" id="PS50113"/>
    </source>
</evidence>
<dbReference type="SUPFAM" id="SSF47384">
    <property type="entry name" value="Homodimeric domain of signal transducing histidine kinase"/>
    <property type="match status" value="1"/>
</dbReference>
<evidence type="ECO:0000256" key="2">
    <source>
        <dbReference type="ARBA" id="ARBA00004651"/>
    </source>
</evidence>
<dbReference type="SUPFAM" id="SSF52172">
    <property type="entry name" value="CheY-like"/>
    <property type="match status" value="1"/>
</dbReference>
<dbReference type="InterPro" id="IPR004358">
    <property type="entry name" value="Sig_transdc_His_kin-like_C"/>
</dbReference>
<dbReference type="PROSITE" id="PS50109">
    <property type="entry name" value="HIS_KIN"/>
    <property type="match status" value="1"/>
</dbReference>
<dbReference type="InterPro" id="IPR013655">
    <property type="entry name" value="PAS_fold_3"/>
</dbReference>
<evidence type="ECO:0000256" key="17">
    <source>
        <dbReference type="SAM" id="Phobius"/>
    </source>
</evidence>
<evidence type="ECO:0000256" key="4">
    <source>
        <dbReference type="ARBA" id="ARBA00022475"/>
    </source>
</evidence>
<dbReference type="InterPro" id="IPR000014">
    <property type="entry name" value="PAS"/>
</dbReference>
<dbReference type="InterPro" id="IPR005467">
    <property type="entry name" value="His_kinase_dom"/>
</dbReference>
<feature type="domain" description="PAS" evidence="20">
    <location>
        <begin position="437"/>
        <end position="481"/>
    </location>
</feature>
<dbReference type="CDD" id="cd00082">
    <property type="entry name" value="HisKA"/>
    <property type="match status" value="1"/>
</dbReference>
<dbReference type="SMART" id="SM00448">
    <property type="entry name" value="REC"/>
    <property type="match status" value="1"/>
</dbReference>
<dbReference type="Pfam" id="PF05231">
    <property type="entry name" value="MASE1"/>
    <property type="match status" value="1"/>
</dbReference>
<dbReference type="PROSITE" id="PS50113">
    <property type="entry name" value="PAC"/>
    <property type="match status" value="3"/>
</dbReference>
<keyword evidence="10" id="KW-0067">ATP-binding</keyword>
<name>A0A345YIF6_9SPHN</name>
<evidence type="ECO:0000256" key="16">
    <source>
        <dbReference type="PROSITE-ProRule" id="PRU00169"/>
    </source>
</evidence>
<dbReference type="Pfam" id="PF02518">
    <property type="entry name" value="HATPase_c"/>
    <property type="match status" value="1"/>
</dbReference>
<evidence type="ECO:0000259" key="18">
    <source>
        <dbReference type="PROSITE" id="PS50109"/>
    </source>
</evidence>
<reference evidence="22 23" key="1">
    <citation type="submission" date="2018-07" db="EMBL/GenBank/DDBJ databases">
        <title>Genome sequence of Erythrobacter strain YH-07, an antagonistic bacterium isolated from Yellow Sea.</title>
        <authorList>
            <person name="Tang T."/>
            <person name="Liu Q."/>
            <person name="Sun X."/>
        </authorList>
    </citation>
    <scope>NUCLEOTIDE SEQUENCE [LARGE SCALE GENOMIC DNA]</scope>
    <source>
        <strain evidence="22 23">YH-07</strain>
        <plasmid evidence="22 23">unnamed</plasmid>
    </source>
</reference>
<dbReference type="FunFam" id="1.10.287.130:FF:000002">
    <property type="entry name" value="Two-component osmosensing histidine kinase"/>
    <property type="match status" value="1"/>
</dbReference>
<accession>A0A345YIF6</accession>
<dbReference type="InterPro" id="IPR007895">
    <property type="entry name" value="MASE1"/>
</dbReference>
<dbReference type="CDD" id="cd16922">
    <property type="entry name" value="HATPase_EvgS-ArcB-TorS-like"/>
    <property type="match status" value="1"/>
</dbReference>
<keyword evidence="23" id="KW-1185">Reference proteome</keyword>
<dbReference type="InterPro" id="IPR036890">
    <property type="entry name" value="HATPase_C_sf"/>
</dbReference>
<comment type="catalytic activity">
    <reaction evidence="1">
        <text>ATP + protein L-histidine = ADP + protein N-phospho-L-histidine.</text>
        <dbReference type="EC" id="2.7.13.3"/>
    </reaction>
</comment>
<keyword evidence="8" id="KW-0547">Nucleotide-binding</keyword>
<keyword evidence="5 16" id="KW-0597">Phosphoprotein</keyword>
<dbReference type="InterPro" id="IPR001610">
    <property type="entry name" value="PAC"/>
</dbReference>
<feature type="transmembrane region" description="Helical" evidence="17">
    <location>
        <begin position="20"/>
        <end position="38"/>
    </location>
</feature>
<geneLocation type="plasmid" evidence="22 23">
    <name>unnamed</name>
</geneLocation>
<dbReference type="SMART" id="SM00387">
    <property type="entry name" value="HATPase_c"/>
    <property type="match status" value="1"/>
</dbReference>
<dbReference type="Proteomes" id="UP000254508">
    <property type="component" value="Plasmid unnamed"/>
</dbReference>
<dbReference type="SMART" id="SM00388">
    <property type="entry name" value="HisKA"/>
    <property type="match status" value="1"/>
</dbReference>
<dbReference type="InterPro" id="IPR036097">
    <property type="entry name" value="HisK_dim/P_sf"/>
</dbReference>
<dbReference type="GO" id="GO:0005886">
    <property type="term" value="C:plasma membrane"/>
    <property type="evidence" value="ECO:0007669"/>
    <property type="project" value="UniProtKB-SubCell"/>
</dbReference>
<keyword evidence="4" id="KW-1003">Cell membrane</keyword>
<keyword evidence="9" id="KW-0418">Kinase</keyword>
<dbReference type="FunFam" id="3.30.565.10:FF:000010">
    <property type="entry name" value="Sensor histidine kinase RcsC"/>
    <property type="match status" value="1"/>
</dbReference>
<feature type="transmembrane region" description="Helical" evidence="17">
    <location>
        <begin position="245"/>
        <end position="265"/>
    </location>
</feature>
<dbReference type="PANTHER" id="PTHR43047">
    <property type="entry name" value="TWO-COMPONENT HISTIDINE PROTEIN KINASE"/>
    <property type="match status" value="1"/>
</dbReference>
<dbReference type="OrthoDB" id="9801651at2"/>
<dbReference type="InterPro" id="IPR003661">
    <property type="entry name" value="HisK_dim/P_dom"/>
</dbReference>
<evidence type="ECO:0000256" key="15">
    <source>
        <dbReference type="ARBA" id="ARBA00068150"/>
    </source>
</evidence>
<dbReference type="Pfam" id="PF13426">
    <property type="entry name" value="PAS_9"/>
    <property type="match status" value="1"/>
</dbReference>
<dbReference type="EMBL" id="CP031358">
    <property type="protein sequence ID" value="AXK43708.1"/>
    <property type="molecule type" value="Genomic_DNA"/>
</dbReference>
<evidence type="ECO:0000256" key="6">
    <source>
        <dbReference type="ARBA" id="ARBA00022679"/>
    </source>
</evidence>
<evidence type="ECO:0000256" key="11">
    <source>
        <dbReference type="ARBA" id="ARBA00022989"/>
    </source>
</evidence>
<evidence type="ECO:0000313" key="23">
    <source>
        <dbReference type="Proteomes" id="UP000254508"/>
    </source>
</evidence>
<dbReference type="SUPFAM" id="SSF55785">
    <property type="entry name" value="PYP-like sensor domain (PAS domain)"/>
    <property type="match status" value="4"/>
</dbReference>
<protein>
    <recommendedName>
        <fullName evidence="15">Sensory/regulatory protein RpfC</fullName>
        <ecNumber evidence="3">2.7.13.3</ecNumber>
    </recommendedName>
</protein>
<dbReference type="PRINTS" id="PR00344">
    <property type="entry name" value="BCTRLSENSOR"/>
</dbReference>
<proteinExistence type="predicted"/>
<feature type="domain" description="PAS" evidence="20">
    <location>
        <begin position="563"/>
        <end position="633"/>
    </location>
</feature>
<dbReference type="Gene3D" id="1.10.287.130">
    <property type="match status" value="1"/>
</dbReference>
<feature type="domain" description="PAS" evidence="20">
    <location>
        <begin position="689"/>
        <end position="759"/>
    </location>
</feature>
<comment type="subunit">
    <text evidence="14">At low DSF concentrations, interacts with RpfF.</text>
</comment>
<dbReference type="NCBIfam" id="TIGR00229">
    <property type="entry name" value="sensory_box"/>
    <property type="match status" value="4"/>
</dbReference>
<dbReference type="GO" id="GO:0000155">
    <property type="term" value="F:phosphorelay sensor kinase activity"/>
    <property type="evidence" value="ECO:0007669"/>
    <property type="project" value="InterPro"/>
</dbReference>
<dbReference type="InterPro" id="IPR035965">
    <property type="entry name" value="PAS-like_dom_sf"/>
</dbReference>
<evidence type="ECO:0000313" key="22">
    <source>
        <dbReference type="EMBL" id="AXK43708.1"/>
    </source>
</evidence>
<dbReference type="InterPro" id="IPR003594">
    <property type="entry name" value="HATPase_dom"/>
</dbReference>
<dbReference type="Pfam" id="PF08447">
    <property type="entry name" value="PAS_3"/>
    <property type="match status" value="1"/>
</dbReference>
<dbReference type="GO" id="GO:0006355">
    <property type="term" value="P:regulation of DNA-templated transcription"/>
    <property type="evidence" value="ECO:0007669"/>
    <property type="project" value="InterPro"/>
</dbReference>
<dbReference type="SMART" id="SM00086">
    <property type="entry name" value="PAC"/>
    <property type="match status" value="4"/>
</dbReference>
<feature type="transmembrane region" description="Helical" evidence="17">
    <location>
        <begin position="165"/>
        <end position="187"/>
    </location>
</feature>